<sequence length="337" mass="34439">MAPRTIIDAGPGLHVDALQITPEYVACVASKFTGRLWQGYVRARAVGDDPSSDGVVGPSASSSEATPAKTTAGIATLAAVGNSDFVTGNDAGVIEQWRVVDGAVARVDAARAHDGAITAVAHVAPSSLVTGGVDGRLRWCELTALDVATATVQRAHVSAVLAIAVNPSDPSLVATSGEDGVVKVWKVKAAAGDGDGTARDSCQLSAARAGADVRDDMGKAHALAWCGDDVLAVGYERGEIVLFETTALDALRTRAVVEAHGDAVRGLAWDDVGKRLASCGDDGVVAIHAGEVPRSTREAKRHDGAYVRCVAWGRVEGGGDGEDEVVSGGWDGEVKAG</sequence>
<dbReference type="SMART" id="SM00320">
    <property type="entry name" value="WD40"/>
    <property type="match status" value="3"/>
</dbReference>
<dbReference type="InterPro" id="IPR036322">
    <property type="entry name" value="WD40_repeat_dom_sf"/>
</dbReference>
<feature type="domain" description="Anaphase-promoting complex subunit 4-like WD40" evidence="5">
    <location>
        <begin position="224"/>
        <end position="313"/>
    </location>
</feature>
<dbReference type="GeneID" id="9686766"/>
<dbReference type="RefSeq" id="XP_003061059.1">
    <property type="nucleotide sequence ID" value="XM_003061013.1"/>
</dbReference>
<feature type="region of interest" description="Disordered" evidence="4">
    <location>
        <begin position="48"/>
        <end position="68"/>
    </location>
</feature>
<accession>C1N036</accession>
<dbReference type="EMBL" id="GG663743">
    <property type="protein sequence ID" value="EEH54709.1"/>
    <property type="molecule type" value="Genomic_DNA"/>
</dbReference>
<evidence type="ECO:0000313" key="7">
    <source>
        <dbReference type="Proteomes" id="UP000001876"/>
    </source>
</evidence>
<dbReference type="STRING" id="564608.C1N036"/>
<organism evidence="7">
    <name type="scientific">Micromonas pusilla (strain CCMP1545)</name>
    <name type="common">Picoplanktonic green alga</name>
    <dbReference type="NCBI Taxonomy" id="564608"/>
    <lineage>
        <taxon>Eukaryota</taxon>
        <taxon>Viridiplantae</taxon>
        <taxon>Chlorophyta</taxon>
        <taxon>Mamiellophyceae</taxon>
        <taxon>Mamiellales</taxon>
        <taxon>Mamiellaceae</taxon>
        <taxon>Micromonas</taxon>
    </lineage>
</organism>
<dbReference type="InterPro" id="IPR052139">
    <property type="entry name" value="Methylosome_Comp_WDR77"/>
</dbReference>
<dbReference type="Gene3D" id="2.130.10.10">
    <property type="entry name" value="YVTN repeat-like/Quinoprotein amine dehydrogenase"/>
    <property type="match status" value="1"/>
</dbReference>
<protein>
    <submittedName>
        <fullName evidence="6">Predicted protein</fullName>
    </submittedName>
</protein>
<keyword evidence="7" id="KW-1185">Reference proteome</keyword>
<dbReference type="InterPro" id="IPR024977">
    <property type="entry name" value="Apc4-like_WD40_dom"/>
</dbReference>
<evidence type="ECO:0000259" key="5">
    <source>
        <dbReference type="Pfam" id="PF12894"/>
    </source>
</evidence>
<dbReference type="AlphaFoldDB" id="C1N036"/>
<dbReference type="OMA" id="VEWCESV"/>
<feature type="repeat" description="WD" evidence="3">
    <location>
        <begin position="153"/>
        <end position="188"/>
    </location>
</feature>
<dbReference type="PROSITE" id="PS50082">
    <property type="entry name" value="WD_REPEATS_2"/>
    <property type="match status" value="1"/>
</dbReference>
<dbReference type="Pfam" id="PF00400">
    <property type="entry name" value="WD40"/>
    <property type="match status" value="1"/>
</dbReference>
<feature type="compositionally biased region" description="Polar residues" evidence="4">
    <location>
        <begin position="59"/>
        <end position="68"/>
    </location>
</feature>
<dbReference type="Pfam" id="PF12894">
    <property type="entry name" value="ANAPC4_WD40"/>
    <property type="match status" value="1"/>
</dbReference>
<gene>
    <name evidence="6" type="ORF">MICPUCDRAFT_60956</name>
</gene>
<proteinExistence type="predicted"/>
<dbReference type="InterPro" id="IPR001680">
    <property type="entry name" value="WD40_rpt"/>
</dbReference>
<evidence type="ECO:0000256" key="3">
    <source>
        <dbReference type="PROSITE-ProRule" id="PRU00221"/>
    </source>
</evidence>
<evidence type="ECO:0000256" key="4">
    <source>
        <dbReference type="SAM" id="MobiDB-lite"/>
    </source>
</evidence>
<dbReference type="PROSITE" id="PS50294">
    <property type="entry name" value="WD_REPEATS_REGION"/>
    <property type="match status" value="1"/>
</dbReference>
<dbReference type="PANTHER" id="PTHR46853">
    <property type="entry name" value="METHYLOSOME PROTEIN 50"/>
    <property type="match status" value="1"/>
</dbReference>
<comment type="subcellular location">
    <subcellularLocation>
        <location evidence="1">Cytoplasm</location>
    </subcellularLocation>
</comment>
<evidence type="ECO:0000313" key="6">
    <source>
        <dbReference type="EMBL" id="EEH54709.1"/>
    </source>
</evidence>
<dbReference type="GO" id="GO:0034709">
    <property type="term" value="C:methylosome"/>
    <property type="evidence" value="ECO:0007669"/>
    <property type="project" value="TreeGrafter"/>
</dbReference>
<dbReference type="InterPro" id="IPR015943">
    <property type="entry name" value="WD40/YVTN_repeat-like_dom_sf"/>
</dbReference>
<dbReference type="KEGG" id="mpp:MICPUCDRAFT_60956"/>
<dbReference type="PANTHER" id="PTHR46853:SF1">
    <property type="entry name" value="METHYLOSOME PROTEIN 50"/>
    <property type="match status" value="1"/>
</dbReference>
<dbReference type="Proteomes" id="UP000001876">
    <property type="component" value="Unassembled WGS sequence"/>
</dbReference>
<evidence type="ECO:0000256" key="2">
    <source>
        <dbReference type="ARBA" id="ARBA00022490"/>
    </source>
</evidence>
<dbReference type="SUPFAM" id="SSF50978">
    <property type="entry name" value="WD40 repeat-like"/>
    <property type="match status" value="1"/>
</dbReference>
<reference evidence="6 7" key="1">
    <citation type="journal article" date="2009" name="Science">
        <title>Green evolution and dynamic adaptations revealed by genomes of the marine picoeukaryotes Micromonas.</title>
        <authorList>
            <person name="Worden A.Z."/>
            <person name="Lee J.H."/>
            <person name="Mock T."/>
            <person name="Rouze P."/>
            <person name="Simmons M.P."/>
            <person name="Aerts A.L."/>
            <person name="Allen A.E."/>
            <person name="Cuvelier M.L."/>
            <person name="Derelle E."/>
            <person name="Everett M.V."/>
            <person name="Foulon E."/>
            <person name="Grimwood J."/>
            <person name="Gundlach H."/>
            <person name="Henrissat B."/>
            <person name="Napoli C."/>
            <person name="McDonald S.M."/>
            <person name="Parker M.S."/>
            <person name="Rombauts S."/>
            <person name="Salamov A."/>
            <person name="Von Dassow P."/>
            <person name="Badger J.H."/>
            <person name="Coutinho P.M."/>
            <person name="Demir E."/>
            <person name="Dubchak I."/>
            <person name="Gentemann C."/>
            <person name="Eikrem W."/>
            <person name="Gready J.E."/>
            <person name="John U."/>
            <person name="Lanier W."/>
            <person name="Lindquist E.A."/>
            <person name="Lucas S."/>
            <person name="Mayer K.F."/>
            <person name="Moreau H."/>
            <person name="Not F."/>
            <person name="Otillar R."/>
            <person name="Panaud O."/>
            <person name="Pangilinan J."/>
            <person name="Paulsen I."/>
            <person name="Piegu B."/>
            <person name="Poliakov A."/>
            <person name="Robbens S."/>
            <person name="Schmutz J."/>
            <person name="Toulza E."/>
            <person name="Wyss T."/>
            <person name="Zelensky A."/>
            <person name="Zhou K."/>
            <person name="Armbrust E.V."/>
            <person name="Bhattacharya D."/>
            <person name="Goodenough U.W."/>
            <person name="Van de Peer Y."/>
            <person name="Grigoriev I.V."/>
        </authorList>
    </citation>
    <scope>NUCLEOTIDE SEQUENCE [LARGE SCALE GENOMIC DNA]</scope>
    <source>
        <strain evidence="6 7">CCMP1545</strain>
    </source>
</reference>
<evidence type="ECO:0000256" key="1">
    <source>
        <dbReference type="ARBA" id="ARBA00004496"/>
    </source>
</evidence>
<name>C1N036_MICPC</name>
<keyword evidence="3" id="KW-0853">WD repeat</keyword>
<keyword evidence="2" id="KW-0963">Cytoplasm</keyword>
<dbReference type="OrthoDB" id="3367at2759"/>